<proteinExistence type="predicted"/>
<gene>
    <name evidence="1" type="ORF">BIV24_22755</name>
</gene>
<evidence type="ECO:0000313" key="2">
    <source>
        <dbReference type="Proteomes" id="UP000179935"/>
    </source>
</evidence>
<name>A0A1S2P3Q3_9ACTN</name>
<dbReference type="Proteomes" id="UP000179935">
    <property type="component" value="Unassembled WGS sequence"/>
</dbReference>
<dbReference type="AlphaFoldDB" id="A0A1S2P3Q3"/>
<reference evidence="1 2" key="1">
    <citation type="submission" date="2016-10" db="EMBL/GenBank/DDBJ databases">
        <title>Genome sequence of Streptomyces sp. MUSC 93.</title>
        <authorList>
            <person name="Lee L.-H."/>
            <person name="Ser H.-L."/>
            <person name="Law J.W.-F."/>
        </authorList>
    </citation>
    <scope>NUCLEOTIDE SEQUENCE [LARGE SCALE GENOMIC DNA]</scope>
    <source>
        <strain evidence="1 2">MUSC 93</strain>
    </source>
</reference>
<dbReference type="EMBL" id="MLYP01000058">
    <property type="protein sequence ID" value="OIJ88449.1"/>
    <property type="molecule type" value="Genomic_DNA"/>
</dbReference>
<organism evidence="1 2">
    <name type="scientific">Streptomyces colonosanans</name>
    <dbReference type="NCBI Taxonomy" id="1428652"/>
    <lineage>
        <taxon>Bacteria</taxon>
        <taxon>Bacillati</taxon>
        <taxon>Actinomycetota</taxon>
        <taxon>Actinomycetes</taxon>
        <taxon>Kitasatosporales</taxon>
        <taxon>Streptomycetaceae</taxon>
        <taxon>Streptomyces</taxon>
    </lineage>
</organism>
<accession>A0A1S2P3Q3</accession>
<sequence>MNRGRRHRDVEASMEYADDHDGVEAANSEPYDAVADPRTGTVRLCARLCDTCIFRPGNLMDLQPGRVADMVSQARQAEGHVVCHATLETDSPAIYRGFADGPDQGRSLALRVARALGTLREIPPP</sequence>
<comment type="caution">
    <text evidence="1">The sequence shown here is derived from an EMBL/GenBank/DDBJ whole genome shotgun (WGS) entry which is preliminary data.</text>
</comment>
<evidence type="ECO:0000313" key="1">
    <source>
        <dbReference type="EMBL" id="OIJ88449.1"/>
    </source>
</evidence>
<protein>
    <submittedName>
        <fullName evidence="1">Uncharacterized protein</fullName>
    </submittedName>
</protein>
<keyword evidence="2" id="KW-1185">Reference proteome</keyword>